<comment type="caution">
    <text evidence="1">The sequence shown here is derived from an EMBL/GenBank/DDBJ whole genome shotgun (WGS) entry which is preliminary data.</text>
</comment>
<evidence type="ECO:0000313" key="2">
    <source>
        <dbReference type="Proteomes" id="UP000827872"/>
    </source>
</evidence>
<proteinExistence type="predicted"/>
<organism evidence="1 2">
    <name type="scientific">Sphaerodactylus townsendi</name>
    <dbReference type="NCBI Taxonomy" id="933632"/>
    <lineage>
        <taxon>Eukaryota</taxon>
        <taxon>Metazoa</taxon>
        <taxon>Chordata</taxon>
        <taxon>Craniata</taxon>
        <taxon>Vertebrata</taxon>
        <taxon>Euteleostomi</taxon>
        <taxon>Lepidosauria</taxon>
        <taxon>Squamata</taxon>
        <taxon>Bifurcata</taxon>
        <taxon>Gekkota</taxon>
        <taxon>Sphaerodactylidae</taxon>
        <taxon>Sphaerodactylus</taxon>
    </lineage>
</organism>
<reference evidence="1" key="1">
    <citation type="submission" date="2021-08" db="EMBL/GenBank/DDBJ databases">
        <title>The first chromosome-level gecko genome reveals the dynamic sex chromosomes of Neotropical dwarf geckos (Sphaerodactylidae: Sphaerodactylus).</title>
        <authorList>
            <person name="Pinto B.J."/>
            <person name="Keating S.E."/>
            <person name="Gamble T."/>
        </authorList>
    </citation>
    <scope>NUCLEOTIDE SEQUENCE</scope>
    <source>
        <strain evidence="1">TG3544</strain>
    </source>
</reference>
<keyword evidence="2" id="KW-1185">Reference proteome</keyword>
<dbReference type="Proteomes" id="UP000827872">
    <property type="component" value="Linkage Group LG03"/>
</dbReference>
<protein>
    <submittedName>
        <fullName evidence="1">Uncharacterized protein</fullName>
    </submittedName>
</protein>
<evidence type="ECO:0000313" key="1">
    <source>
        <dbReference type="EMBL" id="KAH7993332.1"/>
    </source>
</evidence>
<dbReference type="EMBL" id="CM037616">
    <property type="protein sequence ID" value="KAH7993332.1"/>
    <property type="molecule type" value="Genomic_DNA"/>
</dbReference>
<sequence length="387" mass="41199">MATISAAESWAQPVDPSRKGEMGFLPPPAGKRVGLGEEKEGQGKLPNMYWPLIAFILGGLLLPHGVDGHSLSVAYPTGSTSRTSLSPTVPGRPLFGSILPTSSESHLPQKSVSCQDLMPDALEDFASRPKLSQIFIQAALALALQAGGCTQHADTLVLRLYKELGKTDANALLSVMARSLGTANSSGGSISGAALQFNLDQLGYMQARHCKGLMEIQGSVLHGQVHSVYREFQAAAAACHQLGDACAGVTSNSTGFYQVIGQDGSYFLPYYGAHSWLHQCQKVARNRRSAPKNCISERERKVHAVVDWIPVVDNYYNAATSIYYATQNCTDVAKERALDAAVGLGYDLLAGMTGGASSVVGMAISSGLKPFVKQGIYAAINYFNPKK</sequence>
<accession>A0ACB8EM09</accession>
<gene>
    <name evidence="1" type="ORF">K3G42_030674</name>
</gene>
<name>A0ACB8EM09_9SAUR</name>